<evidence type="ECO:0000256" key="5">
    <source>
        <dbReference type="ARBA" id="ARBA00022968"/>
    </source>
</evidence>
<comment type="subcellular location">
    <subcellularLocation>
        <location evidence="1">Cell membrane</location>
        <topology evidence="1">Single-pass type II membrane protein</topology>
    </subcellularLocation>
</comment>
<evidence type="ECO:0000256" key="3">
    <source>
        <dbReference type="ARBA" id="ARBA00022475"/>
    </source>
</evidence>
<dbReference type="SUPFAM" id="SSF82171">
    <property type="entry name" value="DPP6 N-terminal domain-like"/>
    <property type="match status" value="1"/>
</dbReference>
<keyword evidence="7 16" id="KW-0472">Membrane</keyword>
<evidence type="ECO:0000313" key="20">
    <source>
        <dbReference type="RefSeq" id="XP_026541592.1"/>
    </source>
</evidence>
<dbReference type="Gene3D" id="3.40.50.1820">
    <property type="entry name" value="alpha/beta hydrolase"/>
    <property type="match status" value="1"/>
</dbReference>
<accession>A0A6J1VE92</accession>
<evidence type="ECO:0000259" key="17">
    <source>
        <dbReference type="Pfam" id="PF00326"/>
    </source>
</evidence>
<proteinExistence type="inferred from homology"/>
<keyword evidence="4 16" id="KW-0812">Transmembrane</keyword>
<sequence>MASLYQRFGGKINTSRSFPVTPEASHLLGPQCSEEDGAAAAAAVAAAAASAHAVAGAAKASRPSQPHNPRPRFQYQARRSDGEEEDELVGSNPPQRNWKGIAIALLVILVICSLIVTSVILLTPVEDNNQSQKKKITVEDLFSEDFKIHDPEAKWISDTEFIYRDRNGSVIVHNVETNHSTVLIENKIIVSIKAIKYEVSPDREYGLFAYDIVPIYRYSYTAFYVLRKLPNGEPQNLYPPEVSNAKLQYAGWGPKGQQLIFIFENNIYYCAHMGKQAIRVVSTGKEKVIFNGLSDWLYEEEILKSQIAHWWSPDGTRLAYATINDSRVPLMEIPMFTGSLYPKAEAYHYPKVGTENPSISLHAVVLNGPPHVLEMTPPDDPRMRFVVVLPYRLFSILINNLDEGIERELNKLGGIANIPNEEPIFSKDGKKFFFVRAIPQGGRGEFYHIAMSSSQPNSSNDNLQSITSGDWDVSKILGYDEKQHKIYFLSTEELPRTRHLYSASTKGNFNRQCLSCDLINNCTYFHVTFSHNMAYFLLTCEGPRIPMVTVHRTSDTQKLFDLEVNARVQKTVIARQMPKREYLDIKIQDYKLPLQILKPAVFMENTHYPLLLIVDGTPGTQSVTEKFEVNWESVMVSSHGAIVMKFDGRGSGFQGTKLLHDVKRRLGTAQEKDQTEAVRAMLEKAFIDKTRVAVFGKDYGGYLSSYIHFSGEENKEPTFSCGAALSPLSDFRLYASAFSERYLGLQGFDNNKIYEITKLSHRVTSLKDQNFLIIHATADEKIHFQHTAEFITHLIRTKANYSLQIYPDEGHYFNSPTLEQHLYKSLVNFFVECFKMPDKMPVVSTKEDEDED</sequence>
<dbReference type="InterPro" id="IPR001375">
    <property type="entry name" value="Peptidase_S9_cat"/>
</dbReference>
<feature type="domain" description="Peptidase S9 prolyl oligopeptidase catalytic" evidence="17">
    <location>
        <begin position="629"/>
        <end position="836"/>
    </location>
</feature>
<feature type="domain" description="Dipeptidylpeptidase IV N-terminal" evidence="18">
    <location>
        <begin position="200"/>
        <end position="381"/>
    </location>
</feature>
<dbReference type="Pfam" id="PF00930">
    <property type="entry name" value="DPPIV_N"/>
    <property type="match status" value="2"/>
</dbReference>
<evidence type="ECO:0000256" key="1">
    <source>
        <dbReference type="ARBA" id="ARBA00004401"/>
    </source>
</evidence>
<dbReference type="PANTHER" id="PTHR11731">
    <property type="entry name" value="PROTEASE FAMILY S9B,C DIPEPTIDYL-PEPTIDASE IV-RELATED"/>
    <property type="match status" value="1"/>
</dbReference>
<evidence type="ECO:0000256" key="7">
    <source>
        <dbReference type="ARBA" id="ARBA00023136"/>
    </source>
</evidence>
<evidence type="ECO:0000256" key="14">
    <source>
        <dbReference type="ARBA" id="ARBA00046476"/>
    </source>
</evidence>
<dbReference type="SUPFAM" id="SSF53474">
    <property type="entry name" value="alpha/beta-Hydrolases"/>
    <property type="match status" value="1"/>
</dbReference>
<dbReference type="KEGG" id="nss:113424202"/>
<dbReference type="Pfam" id="PF00326">
    <property type="entry name" value="Peptidase_S9"/>
    <property type="match status" value="1"/>
</dbReference>
<dbReference type="Gene3D" id="2.140.10.30">
    <property type="entry name" value="Dipeptidylpeptidase IV, N-terminal domain"/>
    <property type="match status" value="2"/>
</dbReference>
<keyword evidence="19" id="KW-1185">Reference proteome</keyword>
<keyword evidence="3" id="KW-1003">Cell membrane</keyword>
<evidence type="ECO:0000256" key="4">
    <source>
        <dbReference type="ARBA" id="ARBA00022692"/>
    </source>
</evidence>
<keyword evidence="8" id="KW-1015">Disulfide bond</keyword>
<evidence type="ECO:0000256" key="11">
    <source>
        <dbReference type="ARBA" id="ARBA00042016"/>
    </source>
</evidence>
<dbReference type="GO" id="GO:0008076">
    <property type="term" value="C:voltage-gated potassium channel complex"/>
    <property type="evidence" value="ECO:0007669"/>
    <property type="project" value="TreeGrafter"/>
</dbReference>
<keyword evidence="5" id="KW-0735">Signal-anchor</keyword>
<dbReference type="GO" id="GO:1901379">
    <property type="term" value="P:regulation of potassium ion transmembrane transport"/>
    <property type="evidence" value="ECO:0007669"/>
    <property type="project" value="TreeGrafter"/>
</dbReference>
<dbReference type="FunFam" id="3.40.50.1820:FF:000003">
    <property type="entry name" value="Dipeptidyl peptidase 4"/>
    <property type="match status" value="1"/>
</dbReference>
<comment type="subunit">
    <text evidence="14">Homodimer (in vitro). Interacts with KCND2. Identified in a complex with KCND2 and KCNIP2. Forms an octameric complex composed of four DPP6 subunits bound to the KCND2 tetramer. Interacts with KCND3; this interaction modulates the channel gating kinetics namely channel activation and inactivation kinetics and rate of recovery from inactivation.</text>
</comment>
<protein>
    <recommendedName>
        <fullName evidence="12">A-type potassium channel modulatory protein DPP6</fullName>
    </recommendedName>
    <alternativeName>
        <fullName evidence="13">Dipeptidyl aminopeptidase-like protein 6</fullName>
    </alternativeName>
    <alternativeName>
        <fullName evidence="11">Dipeptidyl peptidase 6</fullName>
    </alternativeName>
    <alternativeName>
        <fullName evidence="10">Dipeptidyl peptidase VI</fullName>
    </alternativeName>
</protein>
<evidence type="ECO:0000256" key="10">
    <source>
        <dbReference type="ARBA" id="ARBA00041991"/>
    </source>
</evidence>
<dbReference type="Proteomes" id="UP000504612">
    <property type="component" value="Unplaced"/>
</dbReference>
<dbReference type="GO" id="GO:0008236">
    <property type="term" value="F:serine-type peptidase activity"/>
    <property type="evidence" value="ECO:0007669"/>
    <property type="project" value="InterPro"/>
</dbReference>
<organism evidence="19 20">
    <name type="scientific">Notechis scutatus</name>
    <name type="common">mainland tiger snake</name>
    <dbReference type="NCBI Taxonomy" id="8663"/>
    <lineage>
        <taxon>Eukaryota</taxon>
        <taxon>Metazoa</taxon>
        <taxon>Chordata</taxon>
        <taxon>Craniata</taxon>
        <taxon>Vertebrata</taxon>
        <taxon>Euteleostomi</taxon>
        <taxon>Lepidosauria</taxon>
        <taxon>Squamata</taxon>
        <taxon>Bifurcata</taxon>
        <taxon>Unidentata</taxon>
        <taxon>Episquamata</taxon>
        <taxon>Toxicofera</taxon>
        <taxon>Serpentes</taxon>
        <taxon>Colubroidea</taxon>
        <taxon>Elapidae</taxon>
        <taxon>Hydrophiinae</taxon>
        <taxon>Notechis</taxon>
    </lineage>
</organism>
<evidence type="ECO:0000256" key="15">
    <source>
        <dbReference type="SAM" id="MobiDB-lite"/>
    </source>
</evidence>
<feature type="region of interest" description="Disordered" evidence="15">
    <location>
        <begin position="57"/>
        <end position="93"/>
    </location>
</feature>
<evidence type="ECO:0000256" key="16">
    <source>
        <dbReference type="SAM" id="Phobius"/>
    </source>
</evidence>
<dbReference type="InterPro" id="IPR050278">
    <property type="entry name" value="Serine_Prot_S9B/DPPIV"/>
</dbReference>
<feature type="transmembrane region" description="Helical" evidence="16">
    <location>
        <begin position="101"/>
        <end position="122"/>
    </location>
</feature>
<dbReference type="GO" id="GO:0006508">
    <property type="term" value="P:proteolysis"/>
    <property type="evidence" value="ECO:0007669"/>
    <property type="project" value="InterPro"/>
</dbReference>
<dbReference type="InterPro" id="IPR029058">
    <property type="entry name" value="AB_hydrolase_fold"/>
</dbReference>
<dbReference type="GeneID" id="113424202"/>
<evidence type="ECO:0000256" key="6">
    <source>
        <dbReference type="ARBA" id="ARBA00022989"/>
    </source>
</evidence>
<evidence type="ECO:0000256" key="8">
    <source>
        <dbReference type="ARBA" id="ARBA00023157"/>
    </source>
</evidence>
<evidence type="ECO:0000313" key="19">
    <source>
        <dbReference type="Proteomes" id="UP000504612"/>
    </source>
</evidence>
<evidence type="ECO:0000256" key="12">
    <source>
        <dbReference type="ARBA" id="ARBA00044990"/>
    </source>
</evidence>
<dbReference type="AlphaFoldDB" id="A0A6J1VE92"/>
<evidence type="ECO:0000259" key="18">
    <source>
        <dbReference type="Pfam" id="PF00930"/>
    </source>
</evidence>
<reference evidence="20" key="1">
    <citation type="submission" date="2025-08" db="UniProtKB">
        <authorList>
            <consortium name="RefSeq"/>
        </authorList>
    </citation>
    <scope>IDENTIFICATION</scope>
</reference>
<evidence type="ECO:0000256" key="9">
    <source>
        <dbReference type="ARBA" id="ARBA00023180"/>
    </source>
</evidence>
<comment type="similarity">
    <text evidence="2">Belongs to the peptidase S9B family.</text>
</comment>
<gene>
    <name evidence="20" type="primary">DPP6</name>
</gene>
<dbReference type="GO" id="GO:0015459">
    <property type="term" value="F:potassium channel regulator activity"/>
    <property type="evidence" value="ECO:0007669"/>
    <property type="project" value="TreeGrafter"/>
</dbReference>
<keyword evidence="9" id="KW-0325">Glycoprotein</keyword>
<dbReference type="RefSeq" id="XP_026541592.1">
    <property type="nucleotide sequence ID" value="XM_026685807.1"/>
</dbReference>
<dbReference type="CTD" id="1804"/>
<feature type="domain" description="Dipeptidylpeptidase IV N-terminal" evidence="18">
    <location>
        <begin position="421"/>
        <end position="547"/>
    </location>
</feature>
<dbReference type="InterPro" id="IPR002469">
    <property type="entry name" value="Peptidase_S9B_N"/>
</dbReference>
<name>A0A6J1VE92_9SAUR</name>
<keyword evidence="6 16" id="KW-1133">Transmembrane helix</keyword>
<evidence type="ECO:0000256" key="13">
    <source>
        <dbReference type="ARBA" id="ARBA00044999"/>
    </source>
</evidence>
<evidence type="ECO:0000256" key="2">
    <source>
        <dbReference type="ARBA" id="ARBA00006150"/>
    </source>
</evidence>
<dbReference type="PANTHER" id="PTHR11731:SF20">
    <property type="entry name" value="DIPEPTIDYL AMINOPEPTIDASE-LIKE PROTEIN 6"/>
    <property type="match status" value="1"/>
</dbReference>